<dbReference type="STRING" id="623744.A0A553RP28"/>
<dbReference type="Pfam" id="PF00058">
    <property type="entry name" value="Ldl_recept_b"/>
    <property type="match status" value="1"/>
</dbReference>
<feature type="non-terminal residue" evidence="2">
    <location>
        <position position="71"/>
    </location>
</feature>
<dbReference type="SUPFAM" id="SSF63825">
    <property type="entry name" value="YWTD domain"/>
    <property type="match status" value="1"/>
</dbReference>
<proteinExistence type="predicted"/>
<evidence type="ECO:0000256" key="1">
    <source>
        <dbReference type="PROSITE-ProRule" id="PRU00461"/>
    </source>
</evidence>
<dbReference type="Proteomes" id="UP000316079">
    <property type="component" value="Unassembled WGS sequence"/>
</dbReference>
<dbReference type="InterPro" id="IPR000033">
    <property type="entry name" value="LDLR_classB_rpt"/>
</dbReference>
<dbReference type="PROSITE" id="PS51120">
    <property type="entry name" value="LDLRB"/>
    <property type="match status" value="1"/>
</dbReference>
<feature type="repeat" description="LDL-receptor class B" evidence="1">
    <location>
        <begin position="1"/>
        <end position="48"/>
    </location>
</feature>
<dbReference type="OrthoDB" id="10066840at2759"/>
<dbReference type="InterPro" id="IPR011042">
    <property type="entry name" value="6-blade_b-propeller_TolB-like"/>
</dbReference>
<dbReference type="SMART" id="SM00135">
    <property type="entry name" value="LY"/>
    <property type="match status" value="1"/>
</dbReference>
<evidence type="ECO:0008006" key="4">
    <source>
        <dbReference type="Google" id="ProtNLM"/>
    </source>
</evidence>
<comment type="caution">
    <text evidence="2">The sequence shown here is derived from an EMBL/GenBank/DDBJ whole genome shotgun (WGS) entry which is preliminary data.</text>
</comment>
<evidence type="ECO:0000313" key="2">
    <source>
        <dbReference type="EMBL" id="TRZ03939.1"/>
    </source>
</evidence>
<sequence length="71" mass="8428">MYWTDWEEDDVNDSIGRIEKAWMDGSNRKIFVTSNMLWPNGLTLDHGTSTMYWCDAYYDHIEKIYLNGTGR</sequence>
<dbReference type="EMBL" id="SRMA01002646">
    <property type="protein sequence ID" value="TRZ03939.1"/>
    <property type="molecule type" value="Genomic_DNA"/>
</dbReference>
<dbReference type="Gene3D" id="2.120.10.30">
    <property type="entry name" value="TolB, C-terminal domain"/>
    <property type="match status" value="1"/>
</dbReference>
<organism evidence="2 3">
    <name type="scientific">Danionella cerebrum</name>
    <dbReference type="NCBI Taxonomy" id="2873325"/>
    <lineage>
        <taxon>Eukaryota</taxon>
        <taxon>Metazoa</taxon>
        <taxon>Chordata</taxon>
        <taxon>Craniata</taxon>
        <taxon>Vertebrata</taxon>
        <taxon>Euteleostomi</taxon>
        <taxon>Actinopterygii</taxon>
        <taxon>Neopterygii</taxon>
        <taxon>Teleostei</taxon>
        <taxon>Ostariophysi</taxon>
        <taxon>Cypriniformes</taxon>
        <taxon>Danionidae</taxon>
        <taxon>Danioninae</taxon>
        <taxon>Danionella</taxon>
    </lineage>
</organism>
<keyword evidence="3" id="KW-1185">Reference proteome</keyword>
<evidence type="ECO:0000313" key="3">
    <source>
        <dbReference type="Proteomes" id="UP000316079"/>
    </source>
</evidence>
<reference evidence="2 3" key="1">
    <citation type="journal article" date="2019" name="Sci. Data">
        <title>Hybrid genome assembly and annotation of Danionella translucida.</title>
        <authorList>
            <person name="Kadobianskyi M."/>
            <person name="Schulze L."/>
            <person name="Schuelke M."/>
            <person name="Judkewitz B."/>
        </authorList>
    </citation>
    <scope>NUCLEOTIDE SEQUENCE [LARGE SCALE GENOMIC DNA]</scope>
    <source>
        <strain evidence="2 3">Bolton</strain>
    </source>
</reference>
<dbReference type="PANTHER" id="PTHR46513">
    <property type="entry name" value="VITELLOGENIN RECEPTOR-LIKE PROTEIN-RELATED-RELATED"/>
    <property type="match status" value="1"/>
</dbReference>
<gene>
    <name evidence="2" type="ORF">DNTS_013735</name>
</gene>
<protein>
    <recommendedName>
        <fullName evidence="4">SMP-30/Gluconolactonase/LRE-like region domain-containing protein</fullName>
    </recommendedName>
</protein>
<accession>A0A553RP28</accession>
<dbReference type="AlphaFoldDB" id="A0A553RP28"/>
<dbReference type="InterPro" id="IPR050778">
    <property type="entry name" value="Cueball_EGF_LRP_Nidogen"/>
</dbReference>
<name>A0A553RP28_9TELE</name>